<dbReference type="Proteomes" id="UP000000542">
    <property type="component" value="Chromosome 25"/>
</dbReference>
<dbReference type="AlphaFoldDB" id="Q4Q9L1"/>
<dbReference type="HOGENOM" id="CLU_935240_0_0_1"/>
<accession>Q4Q9L1</accession>
<evidence type="ECO:0000256" key="1">
    <source>
        <dbReference type="SAM" id="Phobius"/>
    </source>
</evidence>
<evidence type="ECO:0000313" key="2">
    <source>
        <dbReference type="EMBL" id="CAJ05596.1"/>
    </source>
</evidence>
<dbReference type="EMBL" id="FR796421">
    <property type="protein sequence ID" value="CAJ05596.1"/>
    <property type="molecule type" value="Genomic_DNA"/>
</dbReference>
<dbReference type="VEuPathDB" id="TriTrypDB:LmjF.25.2250"/>
<dbReference type="RefSeq" id="XP_001683987.1">
    <property type="nucleotide sequence ID" value="XM_001683935.1"/>
</dbReference>
<feature type="transmembrane region" description="Helical" evidence="1">
    <location>
        <begin position="28"/>
        <end position="57"/>
    </location>
</feature>
<protein>
    <recommendedName>
        <fullName evidence="4">Transmembrane protein</fullName>
    </recommendedName>
</protein>
<reference evidence="2 3" key="1">
    <citation type="journal article" date="2005" name="Science">
        <title>The genome of the kinetoplastid parasite, Leishmania major.</title>
        <authorList>
            <person name="Ivens A.C."/>
            <person name="Peacock C.S."/>
            <person name="Worthey E.A."/>
            <person name="Murphy L."/>
            <person name="Aggarwal G."/>
            <person name="Berriman M."/>
            <person name="Sisk E."/>
            <person name="Rajandream M.A."/>
            <person name="Adlem E."/>
            <person name="Aert R."/>
            <person name="Anupama A."/>
            <person name="Apostolou Z."/>
            <person name="Attipoe P."/>
            <person name="Bason N."/>
            <person name="Bauser C."/>
            <person name="Beck A."/>
            <person name="Beverley S.M."/>
            <person name="Bianchettin G."/>
            <person name="Borzym K."/>
            <person name="Bothe G."/>
            <person name="Bruschi C.V."/>
            <person name="Collins M."/>
            <person name="Cadag E."/>
            <person name="Ciarloni L."/>
            <person name="Clayton C."/>
            <person name="Coulson R.M."/>
            <person name="Cronin A."/>
            <person name="Cruz A.K."/>
            <person name="Davies R.M."/>
            <person name="De Gaudenzi J."/>
            <person name="Dobson D.E."/>
            <person name="Duesterhoeft A."/>
            <person name="Fazelina G."/>
            <person name="Fosker N."/>
            <person name="Frasch A.C."/>
            <person name="Fraser A."/>
            <person name="Fuchs M."/>
            <person name="Gabel C."/>
            <person name="Goble A."/>
            <person name="Goffeau A."/>
            <person name="Harris D."/>
            <person name="Hertz-Fowler C."/>
            <person name="Hilbert H."/>
            <person name="Horn D."/>
            <person name="Huang Y."/>
            <person name="Klages S."/>
            <person name="Knights A."/>
            <person name="Kube M."/>
            <person name="Larke N."/>
            <person name="Litvin L."/>
            <person name="Lord A."/>
            <person name="Louie T."/>
            <person name="Marra M."/>
            <person name="Masuy D."/>
            <person name="Matthews K."/>
            <person name="Michaeli S."/>
            <person name="Mottram J.C."/>
            <person name="Muller-Auer S."/>
            <person name="Munden H."/>
            <person name="Nelson S."/>
            <person name="Norbertczak H."/>
            <person name="Oliver K."/>
            <person name="O'neil S."/>
            <person name="Pentony M."/>
            <person name="Pohl T.M."/>
            <person name="Price C."/>
            <person name="Purnelle B."/>
            <person name="Quail M.A."/>
            <person name="Rabbinowitsch E."/>
            <person name="Reinhardt R."/>
            <person name="Rieger M."/>
            <person name="Rinta J."/>
            <person name="Robben J."/>
            <person name="Robertson L."/>
            <person name="Ruiz J.C."/>
            <person name="Rutter S."/>
            <person name="Saunders D."/>
            <person name="Schafer M."/>
            <person name="Schein J."/>
            <person name="Schwartz D.C."/>
            <person name="Seeger K."/>
            <person name="Seyler A."/>
            <person name="Sharp S."/>
            <person name="Shin H."/>
            <person name="Sivam D."/>
            <person name="Squares R."/>
            <person name="Squares S."/>
            <person name="Tosato V."/>
            <person name="Vogt C."/>
            <person name="Volckaert G."/>
            <person name="Wambutt R."/>
            <person name="Warren T."/>
            <person name="Wedler H."/>
            <person name="Woodward J."/>
            <person name="Zhou S."/>
            <person name="Zimmermann W."/>
            <person name="Smith D.F."/>
            <person name="Blackwell J.M."/>
            <person name="Stuart K.D."/>
            <person name="Barrell B."/>
            <person name="Myler P.J."/>
        </authorList>
    </citation>
    <scope>NUCLEOTIDE SEQUENCE [LARGE SCALE GENOMIC DNA]</scope>
    <source>
        <strain evidence="3">MHOM/IL/81/Friedlin</strain>
    </source>
</reference>
<evidence type="ECO:0008006" key="4">
    <source>
        <dbReference type="Google" id="ProtNLM"/>
    </source>
</evidence>
<dbReference type="InParanoid" id="Q4Q9L1"/>
<keyword evidence="3" id="KW-1185">Reference proteome</keyword>
<reference evidence="2 3" key="2">
    <citation type="journal article" date="2011" name="Genome Res.">
        <title>Chromosome and gene copy number variation allow major structural change between species and strains of Leishmania.</title>
        <authorList>
            <person name="Rogers M.B."/>
            <person name="Hilley J.D."/>
            <person name="Dickens N.J."/>
            <person name="Wilkes J."/>
            <person name="Bates P.A."/>
            <person name="Depledge D.P."/>
            <person name="Harris D."/>
            <person name="Her Y."/>
            <person name="Herzyk P."/>
            <person name="Imamura H."/>
            <person name="Otto T.D."/>
            <person name="Sanders M."/>
            <person name="Seeger K."/>
            <person name="Dujardin J.C."/>
            <person name="Berriman M."/>
            <person name="Smith D.F."/>
            <person name="Hertz-Fowler C."/>
            <person name="Mottram J.C."/>
        </authorList>
    </citation>
    <scope>NUCLEOTIDE SEQUENCE [LARGE SCALE GENOMIC DNA]</scope>
    <source>
        <strain evidence="3">MHOM/IL/81/Friedlin</strain>
    </source>
</reference>
<keyword evidence="1" id="KW-0812">Transmembrane</keyword>
<dbReference type="VEuPathDB" id="TriTrypDB:LMJLV39_250030200"/>
<dbReference type="GeneID" id="5652709"/>
<keyword evidence="1" id="KW-0472">Membrane</keyword>
<evidence type="ECO:0000313" key="3">
    <source>
        <dbReference type="Proteomes" id="UP000000542"/>
    </source>
</evidence>
<feature type="transmembrane region" description="Helical" evidence="1">
    <location>
        <begin position="215"/>
        <end position="233"/>
    </location>
</feature>
<gene>
    <name evidence="2" type="ORF">LMJF_25_2250</name>
</gene>
<name>Q4Q9L1_LEIMA</name>
<dbReference type="eggNOG" id="ENOG502S1FP">
    <property type="taxonomic scope" value="Eukaryota"/>
</dbReference>
<dbReference type="VEuPathDB" id="TriTrypDB:LMJSD75_250030400"/>
<sequence>MVGHEVDPPPFPRPPSLHHAQSASVLEAFVVMVCLSHCSPVMPISLLLSFPSLRYLLAAFAPKRIHMPAITATTDFLPSSSEEWVHLCLLPSASPQLPSRPTSCPRSLCAAAISAALTVLVRLFRRRFASRYSAPPLPPPVLSLLFSTYLISYPPHRPCWHRQRYMENKAPGTAPRPEGYASASNAQGHENFFRPRQKLGTHNIQRAGLRSARRVGLWFTSGVLVFILMPTYLGPAYVKYVAGSEWLERVSKSIWQRRNEKDFELYMTQRKNTWAEWLGLKRYNISGEENDGGIQKYR</sequence>
<proteinExistence type="predicted"/>
<organism evidence="2 3">
    <name type="scientific">Leishmania major</name>
    <dbReference type="NCBI Taxonomy" id="5664"/>
    <lineage>
        <taxon>Eukaryota</taxon>
        <taxon>Discoba</taxon>
        <taxon>Euglenozoa</taxon>
        <taxon>Kinetoplastea</taxon>
        <taxon>Metakinetoplastina</taxon>
        <taxon>Trypanosomatida</taxon>
        <taxon>Trypanosomatidae</taxon>
        <taxon>Leishmaniinae</taxon>
        <taxon>Leishmania</taxon>
    </lineage>
</organism>
<dbReference type="VEuPathDB" id="TriTrypDB:LMJFC_250033700"/>
<dbReference type="KEGG" id="lma:LMJF_25_2250"/>
<dbReference type="OMA" id="GHENFFR"/>
<keyword evidence="1" id="KW-1133">Transmembrane helix</keyword>